<dbReference type="PANTHER" id="PTHR47515:SF1">
    <property type="entry name" value="BLR2054 PROTEIN"/>
    <property type="match status" value="1"/>
</dbReference>
<name>A0A927G9W9_9BACT</name>
<dbReference type="EMBL" id="JACWZY010000043">
    <property type="protein sequence ID" value="MBD2705052.1"/>
    <property type="molecule type" value="Genomic_DNA"/>
</dbReference>
<reference evidence="1" key="1">
    <citation type="submission" date="2020-09" db="EMBL/GenBank/DDBJ databases">
        <authorList>
            <person name="Kim M.K."/>
        </authorList>
    </citation>
    <scope>NUCLEOTIDE SEQUENCE</scope>
    <source>
        <strain evidence="1">BT702</strain>
    </source>
</reference>
<comment type="caution">
    <text evidence="1">The sequence shown here is derived from an EMBL/GenBank/DDBJ whole genome shotgun (WGS) entry which is preliminary data.</text>
</comment>
<dbReference type="Proteomes" id="UP000598820">
    <property type="component" value="Unassembled WGS sequence"/>
</dbReference>
<gene>
    <name evidence="1" type="ORF">IC229_30785</name>
</gene>
<evidence type="ECO:0000313" key="2">
    <source>
        <dbReference type="Proteomes" id="UP000598820"/>
    </source>
</evidence>
<dbReference type="RefSeq" id="WP_190892136.1">
    <property type="nucleotide sequence ID" value="NZ_JACWZY010000043.1"/>
</dbReference>
<protein>
    <recommendedName>
        <fullName evidence="3">Transposase</fullName>
    </recommendedName>
</protein>
<dbReference type="SUPFAM" id="SSF53098">
    <property type="entry name" value="Ribonuclease H-like"/>
    <property type="match status" value="1"/>
</dbReference>
<dbReference type="AlphaFoldDB" id="A0A927G9W9"/>
<keyword evidence="2" id="KW-1185">Reference proteome</keyword>
<evidence type="ECO:0000313" key="1">
    <source>
        <dbReference type="EMBL" id="MBD2705052.1"/>
    </source>
</evidence>
<dbReference type="InterPro" id="IPR012337">
    <property type="entry name" value="RNaseH-like_sf"/>
</dbReference>
<accession>A0A927G9W9</accession>
<evidence type="ECO:0008006" key="3">
    <source>
        <dbReference type="Google" id="ProtNLM"/>
    </source>
</evidence>
<organism evidence="1 2">
    <name type="scientific">Spirosoma profusum</name>
    <dbReference type="NCBI Taxonomy" id="2771354"/>
    <lineage>
        <taxon>Bacteria</taxon>
        <taxon>Pseudomonadati</taxon>
        <taxon>Bacteroidota</taxon>
        <taxon>Cytophagia</taxon>
        <taxon>Cytophagales</taxon>
        <taxon>Cytophagaceae</taxon>
        <taxon>Spirosoma</taxon>
    </lineage>
</organism>
<sequence>MDFVADVLTRKRKIRVLTIIDDCSREVVAAHADFSLPAQKVVDVMKDIALQRPLPK</sequence>
<proteinExistence type="predicted"/>
<dbReference type="PANTHER" id="PTHR47515">
    <property type="entry name" value="LOW CALCIUM RESPONSE LOCUS PROTEIN T"/>
    <property type="match status" value="1"/>
</dbReference>